<keyword evidence="1" id="KW-0812">Transmembrane</keyword>
<sequence>MAQWRQPCSARGENRCARGISRIKPLARTLRLPLAGPKATGDCVYPRRRTMKSGIILWLLGVPLTGIILLKLFGVV</sequence>
<dbReference type="EMBL" id="CP104694">
    <property type="protein sequence ID" value="UXI67507.1"/>
    <property type="molecule type" value="Genomic_DNA"/>
</dbReference>
<keyword evidence="1" id="KW-1133">Transmembrane helix</keyword>
<protein>
    <submittedName>
        <fullName evidence="2">Uncharacterized protein</fullName>
    </submittedName>
</protein>
<name>A0ABY6BD95_9GAMM</name>
<dbReference type="RefSeq" id="WP_261694477.1">
    <property type="nucleotide sequence ID" value="NZ_CP104694.1"/>
</dbReference>
<feature type="transmembrane region" description="Helical" evidence="1">
    <location>
        <begin position="55"/>
        <end position="74"/>
    </location>
</feature>
<evidence type="ECO:0000256" key="1">
    <source>
        <dbReference type="SAM" id="Phobius"/>
    </source>
</evidence>
<evidence type="ECO:0000313" key="3">
    <source>
        <dbReference type="Proteomes" id="UP001064632"/>
    </source>
</evidence>
<gene>
    <name evidence="2" type="ORF">N4264_22660</name>
</gene>
<keyword evidence="3" id="KW-1185">Reference proteome</keyword>
<accession>A0ABY6BD95</accession>
<organism evidence="2 3">
    <name type="scientific">Tahibacter amnicola</name>
    <dbReference type="NCBI Taxonomy" id="2976241"/>
    <lineage>
        <taxon>Bacteria</taxon>
        <taxon>Pseudomonadati</taxon>
        <taxon>Pseudomonadota</taxon>
        <taxon>Gammaproteobacteria</taxon>
        <taxon>Lysobacterales</taxon>
        <taxon>Rhodanobacteraceae</taxon>
        <taxon>Tahibacter</taxon>
    </lineage>
</organism>
<dbReference type="Proteomes" id="UP001064632">
    <property type="component" value="Chromosome"/>
</dbReference>
<keyword evidence="1" id="KW-0472">Membrane</keyword>
<evidence type="ECO:0000313" key="2">
    <source>
        <dbReference type="EMBL" id="UXI67507.1"/>
    </source>
</evidence>
<reference evidence="2" key="1">
    <citation type="submission" date="2022-09" db="EMBL/GenBank/DDBJ databases">
        <title>Tahibacter sp. nov., isolated from a fresh water.</title>
        <authorList>
            <person name="Baek J.H."/>
            <person name="Lee J.K."/>
            <person name="Kim J.M."/>
            <person name="Jeon C.O."/>
        </authorList>
    </citation>
    <scope>NUCLEOTIDE SEQUENCE</scope>
    <source>
        <strain evidence="2">W38</strain>
    </source>
</reference>
<proteinExistence type="predicted"/>